<keyword evidence="8" id="KW-1185">Reference proteome</keyword>
<accession>A0A1H3GE54</accession>
<evidence type="ECO:0000256" key="4">
    <source>
        <dbReference type="ARBA" id="ARBA00022989"/>
    </source>
</evidence>
<dbReference type="AlphaFoldDB" id="A0A1H3GE54"/>
<evidence type="ECO:0000256" key="3">
    <source>
        <dbReference type="ARBA" id="ARBA00022692"/>
    </source>
</evidence>
<dbReference type="Pfam" id="PF03788">
    <property type="entry name" value="LrgA"/>
    <property type="match status" value="1"/>
</dbReference>
<evidence type="ECO:0000313" key="8">
    <source>
        <dbReference type="Proteomes" id="UP000199035"/>
    </source>
</evidence>
<proteinExistence type="predicted"/>
<evidence type="ECO:0000256" key="2">
    <source>
        <dbReference type="ARBA" id="ARBA00022475"/>
    </source>
</evidence>
<organism evidence="7 8">
    <name type="scientific">Acinetobacter kyonggiensis</name>
    <dbReference type="NCBI Taxonomy" id="595670"/>
    <lineage>
        <taxon>Bacteria</taxon>
        <taxon>Pseudomonadati</taxon>
        <taxon>Pseudomonadota</taxon>
        <taxon>Gammaproteobacteria</taxon>
        <taxon>Moraxellales</taxon>
        <taxon>Moraxellaceae</taxon>
        <taxon>Acinetobacter</taxon>
    </lineage>
</organism>
<keyword evidence="5 6" id="KW-0472">Membrane</keyword>
<name>A0A1H3GE54_9GAMM</name>
<dbReference type="STRING" id="595670.SAMN05421643_102141"/>
<feature type="transmembrane region" description="Helical" evidence="6">
    <location>
        <begin position="66"/>
        <end position="86"/>
    </location>
</feature>
<reference evidence="8" key="1">
    <citation type="submission" date="2016-10" db="EMBL/GenBank/DDBJ databases">
        <authorList>
            <person name="Varghese N."/>
            <person name="Submissions S."/>
        </authorList>
    </citation>
    <scope>NUCLEOTIDE SEQUENCE [LARGE SCALE GENOMIC DNA]</scope>
    <source>
        <strain evidence="8">ANC 5109</strain>
    </source>
</reference>
<sequence length="127" mass="14651">MLSSFRLKQLRVTLLQILLILIVWGFAYSIQKFLHLPIASGVLGFFILLFLLEMQWIRLEQVEHGANLLLTELLLFFIPPVVGVIQYQQLLMSSGWKIVIVIFISTFLVMASSMLSVRMLLKQDEVK</sequence>
<keyword evidence="3 6" id="KW-0812">Transmembrane</keyword>
<dbReference type="EMBL" id="FNPK01000002">
    <property type="protein sequence ID" value="SDY01340.1"/>
    <property type="molecule type" value="Genomic_DNA"/>
</dbReference>
<protein>
    <submittedName>
        <fullName evidence="7">Holin-like protein</fullName>
    </submittedName>
</protein>
<evidence type="ECO:0000313" key="7">
    <source>
        <dbReference type="EMBL" id="SDY01340.1"/>
    </source>
</evidence>
<dbReference type="PANTHER" id="PTHR33931:SF2">
    <property type="entry name" value="HOLIN-LIKE PROTEIN CIDA"/>
    <property type="match status" value="1"/>
</dbReference>
<evidence type="ECO:0000256" key="1">
    <source>
        <dbReference type="ARBA" id="ARBA00004651"/>
    </source>
</evidence>
<dbReference type="RefSeq" id="WP_092687383.1">
    <property type="nucleotide sequence ID" value="NZ_FNPK01000002.1"/>
</dbReference>
<dbReference type="Proteomes" id="UP000199035">
    <property type="component" value="Unassembled WGS sequence"/>
</dbReference>
<gene>
    <name evidence="7" type="ORF">SAMN05421643_102141</name>
</gene>
<dbReference type="PANTHER" id="PTHR33931">
    <property type="entry name" value="HOLIN-LIKE PROTEIN CIDA-RELATED"/>
    <property type="match status" value="1"/>
</dbReference>
<feature type="transmembrane region" description="Helical" evidence="6">
    <location>
        <begin position="36"/>
        <end position="54"/>
    </location>
</feature>
<feature type="transmembrane region" description="Helical" evidence="6">
    <location>
        <begin position="12"/>
        <end position="30"/>
    </location>
</feature>
<dbReference type="InterPro" id="IPR005538">
    <property type="entry name" value="LrgA/CidA"/>
</dbReference>
<dbReference type="GO" id="GO:0005886">
    <property type="term" value="C:plasma membrane"/>
    <property type="evidence" value="ECO:0007669"/>
    <property type="project" value="UniProtKB-SubCell"/>
</dbReference>
<feature type="transmembrane region" description="Helical" evidence="6">
    <location>
        <begin position="98"/>
        <end position="121"/>
    </location>
</feature>
<evidence type="ECO:0000256" key="5">
    <source>
        <dbReference type="ARBA" id="ARBA00023136"/>
    </source>
</evidence>
<evidence type="ECO:0000256" key="6">
    <source>
        <dbReference type="SAM" id="Phobius"/>
    </source>
</evidence>
<keyword evidence="2" id="KW-1003">Cell membrane</keyword>
<keyword evidence="4 6" id="KW-1133">Transmembrane helix</keyword>
<comment type="subcellular location">
    <subcellularLocation>
        <location evidence="1">Cell membrane</location>
        <topology evidence="1">Multi-pass membrane protein</topology>
    </subcellularLocation>
</comment>